<name>A0AAP2ZBR1_9EURY</name>
<gene>
    <name evidence="2" type="ORF">OB919_18705</name>
</gene>
<organism evidence="2 3">
    <name type="scientific">Natronosalvus hydrolyticus</name>
    <dbReference type="NCBI Taxonomy" id="2979988"/>
    <lineage>
        <taxon>Archaea</taxon>
        <taxon>Methanobacteriati</taxon>
        <taxon>Methanobacteriota</taxon>
        <taxon>Stenosarchaea group</taxon>
        <taxon>Halobacteria</taxon>
        <taxon>Halobacteriales</taxon>
        <taxon>Natrialbaceae</taxon>
        <taxon>Natronosalvus</taxon>
    </lineage>
</organism>
<dbReference type="Pfam" id="PF20068">
    <property type="entry name" value="Amphi-Trp"/>
    <property type="match status" value="1"/>
</dbReference>
<keyword evidence="3" id="KW-1185">Reference proteome</keyword>
<proteinExistence type="predicted"/>
<evidence type="ECO:0000313" key="2">
    <source>
        <dbReference type="EMBL" id="MCU4753983.1"/>
    </source>
</evidence>
<dbReference type="InterPro" id="IPR027598">
    <property type="entry name" value="Amphi-Trp_dom"/>
</dbReference>
<dbReference type="Proteomes" id="UP001321047">
    <property type="component" value="Unassembled WGS sequence"/>
</dbReference>
<dbReference type="RefSeq" id="WP_342810288.1">
    <property type="nucleotide sequence ID" value="NZ_JAOPJZ010000026.1"/>
</dbReference>
<evidence type="ECO:0000259" key="1">
    <source>
        <dbReference type="Pfam" id="PF20068"/>
    </source>
</evidence>
<accession>A0AAP2ZBR1</accession>
<dbReference type="EMBL" id="JAOPJZ010000026">
    <property type="protein sequence ID" value="MCU4753983.1"/>
    <property type="molecule type" value="Genomic_DNA"/>
</dbReference>
<sequence>MGDKTTANETLSREETADRLQALASELRGDGPANVTVGNKVVTLTPSESPEYEITVEERSPMLGRRREEVTIELEWGVETDS</sequence>
<dbReference type="AlphaFoldDB" id="A0AAP2ZBR1"/>
<dbReference type="NCBIfam" id="TIGR04354">
    <property type="entry name" value="amphi-Trp"/>
    <property type="match status" value="1"/>
</dbReference>
<evidence type="ECO:0000313" key="3">
    <source>
        <dbReference type="Proteomes" id="UP001321047"/>
    </source>
</evidence>
<protein>
    <submittedName>
        <fullName evidence="2">Amphi-Trp domain-containing protein</fullName>
    </submittedName>
</protein>
<feature type="domain" description="Amphi-Trp" evidence="1">
    <location>
        <begin position="8"/>
        <end position="80"/>
    </location>
</feature>
<comment type="caution">
    <text evidence="2">The sequence shown here is derived from an EMBL/GenBank/DDBJ whole genome shotgun (WGS) entry which is preliminary data.</text>
</comment>
<reference evidence="2 3" key="1">
    <citation type="submission" date="2022-09" db="EMBL/GenBank/DDBJ databases">
        <title>Enrichment on poylsaccharides allowed isolation of novel metabolic and taxonomic groups of Haloarchaea.</title>
        <authorList>
            <person name="Sorokin D.Y."/>
            <person name="Elcheninov A.G."/>
            <person name="Khizhniak T.V."/>
            <person name="Kolganova T.V."/>
            <person name="Kublanov I.V."/>
        </authorList>
    </citation>
    <scope>NUCLEOTIDE SEQUENCE [LARGE SCALE GENOMIC DNA]</scope>
    <source>
        <strain evidence="2 3">AArc-curdl1</strain>
    </source>
</reference>